<keyword evidence="6" id="KW-1185">Reference proteome</keyword>
<evidence type="ECO:0000256" key="1">
    <source>
        <dbReference type="ARBA" id="ARBA00004123"/>
    </source>
</evidence>
<proteinExistence type="predicted"/>
<dbReference type="EMBL" id="LR743596">
    <property type="protein sequence ID" value="CAA2626770.1"/>
    <property type="molecule type" value="Genomic_DNA"/>
</dbReference>
<evidence type="ECO:0000256" key="2">
    <source>
        <dbReference type="ARBA" id="ARBA00023242"/>
    </source>
</evidence>
<sequence>MGEGNKDMPHGVVINGEEEDEELFGPVSSSSGSEDSLGSSTSSDLTDDASSSSPSGSPPPPSSDQLGPLFGLSSLMTHLPAKRGLSNYFSGKSQSFTSFSSVRCVEDLAKKEIPFRRKMKPCKSYGGIADLSNRSSHFAPGPCSKAISKKNSRSSCASLATRRINSGSFCSPKPPLIPIQKNM</sequence>
<keyword evidence="2" id="KW-0539">Nucleus</keyword>
<evidence type="ECO:0000313" key="5">
    <source>
        <dbReference type="EMBL" id="CAA7402830.1"/>
    </source>
</evidence>
<feature type="region of interest" description="Disordered" evidence="3">
    <location>
        <begin position="1"/>
        <end position="70"/>
    </location>
</feature>
<dbReference type="InterPro" id="IPR051992">
    <property type="entry name" value="OxStress_Response_Reg"/>
</dbReference>
<dbReference type="PANTHER" id="PTHR33172">
    <property type="entry name" value="OS08G0516900 PROTEIN"/>
    <property type="match status" value="1"/>
</dbReference>
<protein>
    <submittedName>
        <fullName evidence="4">Uncharacterized protein</fullName>
    </submittedName>
</protein>
<evidence type="ECO:0000313" key="6">
    <source>
        <dbReference type="Proteomes" id="UP000663760"/>
    </source>
</evidence>
<accession>A0A7I8J741</accession>
<dbReference type="PANTHER" id="PTHR33172:SF99">
    <property type="entry name" value="COLD INDUCED PROTEIN-LIKE"/>
    <property type="match status" value="1"/>
</dbReference>
<name>A0A7I8J741_SPIIN</name>
<dbReference type="AlphaFoldDB" id="A0A7I8J741"/>
<gene>
    <name evidence="4" type="ORF">SI7747_09012457</name>
    <name evidence="5" type="ORF">SI8410_09013508</name>
</gene>
<dbReference type="Proteomes" id="UP000663760">
    <property type="component" value="Chromosome 9"/>
</dbReference>
<evidence type="ECO:0000256" key="3">
    <source>
        <dbReference type="SAM" id="MobiDB-lite"/>
    </source>
</evidence>
<dbReference type="GO" id="GO:0006950">
    <property type="term" value="P:response to stress"/>
    <property type="evidence" value="ECO:0007669"/>
    <property type="project" value="UniProtKB-ARBA"/>
</dbReference>
<dbReference type="EMBL" id="LR746272">
    <property type="protein sequence ID" value="CAA7402830.1"/>
    <property type="molecule type" value="Genomic_DNA"/>
</dbReference>
<reference evidence="4" key="1">
    <citation type="submission" date="2019-12" db="EMBL/GenBank/DDBJ databases">
        <authorList>
            <person name="Scholz U."/>
            <person name="Mascher M."/>
            <person name="Fiebig A."/>
        </authorList>
    </citation>
    <scope>NUCLEOTIDE SEQUENCE</scope>
</reference>
<dbReference type="GO" id="GO:0005634">
    <property type="term" value="C:nucleus"/>
    <property type="evidence" value="ECO:0007669"/>
    <property type="project" value="UniProtKB-SubCell"/>
</dbReference>
<comment type="subcellular location">
    <subcellularLocation>
        <location evidence="1">Nucleus</location>
    </subcellularLocation>
</comment>
<organism evidence="4">
    <name type="scientific">Spirodela intermedia</name>
    <name type="common">Intermediate duckweed</name>
    <dbReference type="NCBI Taxonomy" id="51605"/>
    <lineage>
        <taxon>Eukaryota</taxon>
        <taxon>Viridiplantae</taxon>
        <taxon>Streptophyta</taxon>
        <taxon>Embryophyta</taxon>
        <taxon>Tracheophyta</taxon>
        <taxon>Spermatophyta</taxon>
        <taxon>Magnoliopsida</taxon>
        <taxon>Liliopsida</taxon>
        <taxon>Araceae</taxon>
        <taxon>Lemnoideae</taxon>
        <taxon>Spirodela</taxon>
    </lineage>
</organism>
<evidence type="ECO:0000313" key="4">
    <source>
        <dbReference type="EMBL" id="CAA2626770.1"/>
    </source>
</evidence>
<dbReference type="OrthoDB" id="1938584at2759"/>
<feature type="compositionally biased region" description="Low complexity" evidence="3">
    <location>
        <begin position="24"/>
        <end position="55"/>
    </location>
</feature>